<keyword evidence="1" id="KW-0507">mRNA processing</keyword>
<dbReference type="Pfam" id="PF07893">
    <property type="entry name" value="DUF1668"/>
    <property type="match status" value="1"/>
</dbReference>
<keyword evidence="6" id="KW-1185">Reference proteome</keyword>
<dbReference type="AlphaFoldDB" id="A0A2P6SNZ8"/>
<dbReference type="PANTHER" id="PTHR47640">
    <property type="entry name" value="TRNA SELENOCYSTEINE 1-ASSOCIATED PROTEIN 1-RELATED-RELATED"/>
    <property type="match status" value="1"/>
</dbReference>
<organism evidence="5 6">
    <name type="scientific">Rosa chinensis</name>
    <name type="common">China rose</name>
    <dbReference type="NCBI Taxonomy" id="74649"/>
    <lineage>
        <taxon>Eukaryota</taxon>
        <taxon>Viridiplantae</taxon>
        <taxon>Streptophyta</taxon>
        <taxon>Embryophyta</taxon>
        <taxon>Tracheophyta</taxon>
        <taxon>Spermatophyta</taxon>
        <taxon>Magnoliopsida</taxon>
        <taxon>eudicotyledons</taxon>
        <taxon>Gunneridae</taxon>
        <taxon>Pentapetalae</taxon>
        <taxon>rosids</taxon>
        <taxon>fabids</taxon>
        <taxon>Rosales</taxon>
        <taxon>Rosaceae</taxon>
        <taxon>Rosoideae</taxon>
        <taxon>Rosoideae incertae sedis</taxon>
        <taxon>Rosa</taxon>
    </lineage>
</organism>
<dbReference type="InterPro" id="IPR035979">
    <property type="entry name" value="RBD_domain_sf"/>
</dbReference>
<gene>
    <name evidence="5" type="ORF">RchiOBHm_Chr1g0380941</name>
</gene>
<dbReference type="InterPro" id="IPR050825">
    <property type="entry name" value="RBM42_RBP45_47-like"/>
</dbReference>
<feature type="domain" description="RRM" evidence="4">
    <location>
        <begin position="15"/>
        <end position="89"/>
    </location>
</feature>
<dbReference type="GO" id="GO:0003729">
    <property type="term" value="F:mRNA binding"/>
    <property type="evidence" value="ECO:0007669"/>
    <property type="project" value="InterPro"/>
</dbReference>
<dbReference type="InterPro" id="IPR015915">
    <property type="entry name" value="Kelch-typ_b-propeller"/>
</dbReference>
<evidence type="ECO:0000256" key="1">
    <source>
        <dbReference type="ARBA" id="ARBA00022664"/>
    </source>
</evidence>
<dbReference type="PROSITE" id="PS50102">
    <property type="entry name" value="RRM"/>
    <property type="match status" value="1"/>
</dbReference>
<dbReference type="GO" id="GO:0006397">
    <property type="term" value="P:mRNA processing"/>
    <property type="evidence" value="ECO:0007669"/>
    <property type="project" value="UniProtKB-KW"/>
</dbReference>
<proteinExistence type="predicted"/>
<dbReference type="SUPFAM" id="SSF54928">
    <property type="entry name" value="RNA-binding domain, RBD"/>
    <property type="match status" value="1"/>
</dbReference>
<reference evidence="5 6" key="1">
    <citation type="journal article" date="2018" name="Nat. Genet.">
        <title>The Rosa genome provides new insights in the design of modern roses.</title>
        <authorList>
            <person name="Bendahmane M."/>
        </authorList>
    </citation>
    <scope>NUCLEOTIDE SEQUENCE [LARGE SCALE GENOMIC DNA]</scope>
    <source>
        <strain evidence="6">cv. Old Blush</strain>
    </source>
</reference>
<keyword evidence="2 3" id="KW-0694">RNA-binding</keyword>
<evidence type="ECO:0000313" key="6">
    <source>
        <dbReference type="Proteomes" id="UP000238479"/>
    </source>
</evidence>
<dbReference type="Gene3D" id="2.120.10.80">
    <property type="entry name" value="Kelch-type beta propeller"/>
    <property type="match status" value="1"/>
</dbReference>
<dbReference type="Gramene" id="PRQ60415">
    <property type="protein sequence ID" value="PRQ60415"/>
    <property type="gene ID" value="RchiOBHm_Chr1g0380941"/>
</dbReference>
<dbReference type="SMART" id="SM00360">
    <property type="entry name" value="RRM"/>
    <property type="match status" value="1"/>
</dbReference>
<name>A0A2P6SNZ8_ROSCH</name>
<accession>A0A2P6SNZ8</accession>
<evidence type="ECO:0000313" key="5">
    <source>
        <dbReference type="EMBL" id="PRQ60415.1"/>
    </source>
</evidence>
<sequence>MEHTTAANSNADEIRSLRVEGLLPEMDAKYLYGCFSDHGQVVAATVLHNVRTGFVEFTSRSWAEMILKSYNGHGMPNFNQRYRLKWDMDSASMMWRWDYAYERCSYFGFNDAGEELNANKALLRYKHSIPAVNEKPVAAAGQQHQEDESDLVNQNCEAILYEEWCKERFLYLCMEELCKEKVGCYVIRTLNMSNLLSCSCKFDEKIGSIITCRYCADCDVPFELQKQAWLCTKDFGNRKSPKLMGCTSCFSGIMFAGGLDQSPDQTRAPYYVPSQQCYYFQPRNICNDNPEWIRRPYYLKSGKPEALLVNVDGSLCCLSGLLVGQQVAHPTFEVFDPFDERWVPLPDPPFYRPEALNYKHGDPRPGTHLSYAVMGTKLLVSSKIPGSDSPQFPVCCFDVEEKKWTEVTTLFNGKPFPFRRRALVVDLEDGTHDKVMFYFNNYFAIRVCRLVVNEDDGSIKNSPHQSLGIDTLMTSLLEITIQNQSMVKMSWDFVDLGNKKVCFVLSSSLPKGRDDDECFCHRQTLRLLILVIQFQVLESGDFSFKFLATRTFEYQGHFPRIWHPKLQGCFLL</sequence>
<evidence type="ECO:0000259" key="4">
    <source>
        <dbReference type="PROSITE" id="PS50102"/>
    </source>
</evidence>
<dbReference type="InterPro" id="IPR012677">
    <property type="entry name" value="Nucleotide-bd_a/b_plait_sf"/>
</dbReference>
<dbReference type="SUPFAM" id="SSF117281">
    <property type="entry name" value="Kelch motif"/>
    <property type="match status" value="1"/>
</dbReference>
<dbReference type="Pfam" id="PF00076">
    <property type="entry name" value="RRM_1"/>
    <property type="match status" value="1"/>
</dbReference>
<protein>
    <submittedName>
        <fullName evidence="5">Putative nucleotide-binding alpha-beta plait domain, galactose oxidase, beta-propeller</fullName>
    </submittedName>
</protein>
<dbReference type="InterPro" id="IPR000504">
    <property type="entry name" value="RRM_dom"/>
</dbReference>
<dbReference type="GO" id="GO:0005829">
    <property type="term" value="C:cytosol"/>
    <property type="evidence" value="ECO:0007669"/>
    <property type="project" value="TreeGrafter"/>
</dbReference>
<evidence type="ECO:0000256" key="2">
    <source>
        <dbReference type="ARBA" id="ARBA00022884"/>
    </source>
</evidence>
<dbReference type="Proteomes" id="UP000238479">
    <property type="component" value="Chromosome 1"/>
</dbReference>
<dbReference type="STRING" id="74649.A0A2P6SNZ8"/>
<dbReference type="PANTHER" id="PTHR47640:SF48">
    <property type="entry name" value="POLYADENYLATE-BINDING PROTEIN RBP45B"/>
    <property type="match status" value="1"/>
</dbReference>
<evidence type="ECO:0000256" key="3">
    <source>
        <dbReference type="PROSITE-ProRule" id="PRU00176"/>
    </source>
</evidence>
<dbReference type="Gene3D" id="3.30.70.330">
    <property type="match status" value="1"/>
</dbReference>
<dbReference type="InterPro" id="IPR012871">
    <property type="entry name" value="DUF1668_ORYSA"/>
</dbReference>
<comment type="caution">
    <text evidence="5">The sequence shown here is derived from an EMBL/GenBank/DDBJ whole genome shotgun (WGS) entry which is preliminary data.</text>
</comment>
<dbReference type="EMBL" id="PDCK01000039">
    <property type="protein sequence ID" value="PRQ60415.1"/>
    <property type="molecule type" value="Genomic_DNA"/>
</dbReference>